<protein>
    <submittedName>
        <fullName evidence="1">Uncharacterized protein</fullName>
    </submittedName>
</protein>
<accession>A0A2I0K1D0</accession>
<sequence>MAGRAILIKLAIQSISSYTMQVVSLPRGICAEIDKLCRKSHFQNVIARVRNWLNGWSASSLSMAGRAILIKLAIQSISSYTMQVVSLPRGICAEIDKLCRKSHFQNVIARVRNWLNGWSASSLSMAGRAILIKLAIQSISSYTMQVVSLPRGICAEIDKLCQNFLREHKEDQKKLHMLGGIGHGLAVMGGLSNTILAGSFGPRLWAVARTGCLRPISYNPTRAGCKFCDIVWRLGLASNTNLFEPHIAAPLSECVAAVLEYEWQ</sequence>
<comment type="caution">
    <text evidence="1">The sequence shown here is derived from an EMBL/GenBank/DDBJ whole genome shotgun (WGS) entry which is preliminary data.</text>
</comment>
<dbReference type="STRING" id="22663.A0A2I0K1D0"/>
<gene>
    <name evidence="1" type="ORF">CRG98_018100</name>
</gene>
<dbReference type="PANTHER" id="PTHR33116:SF86">
    <property type="entry name" value="REVERSE TRANSCRIPTASE DOMAIN-CONTAINING PROTEIN"/>
    <property type="match status" value="1"/>
</dbReference>
<dbReference type="PANTHER" id="PTHR33116">
    <property type="entry name" value="REVERSE TRANSCRIPTASE ZINC-BINDING DOMAIN-CONTAINING PROTEIN-RELATED-RELATED"/>
    <property type="match status" value="1"/>
</dbReference>
<dbReference type="Proteomes" id="UP000233551">
    <property type="component" value="Unassembled WGS sequence"/>
</dbReference>
<proteinExistence type="predicted"/>
<dbReference type="AlphaFoldDB" id="A0A2I0K1D0"/>
<keyword evidence="2" id="KW-1185">Reference proteome</keyword>
<reference evidence="1 2" key="1">
    <citation type="submission" date="2017-11" db="EMBL/GenBank/DDBJ databases">
        <title>De-novo sequencing of pomegranate (Punica granatum L.) genome.</title>
        <authorList>
            <person name="Akparov Z."/>
            <person name="Amiraslanov A."/>
            <person name="Hajiyeva S."/>
            <person name="Abbasov M."/>
            <person name="Kaur K."/>
            <person name="Hamwieh A."/>
            <person name="Solovyev V."/>
            <person name="Salamov A."/>
            <person name="Braich B."/>
            <person name="Kosarev P."/>
            <person name="Mahmoud A."/>
            <person name="Hajiyev E."/>
            <person name="Babayeva S."/>
            <person name="Izzatullayeva V."/>
            <person name="Mammadov A."/>
            <person name="Mammadov A."/>
            <person name="Sharifova S."/>
            <person name="Ojaghi J."/>
            <person name="Eynullazada K."/>
            <person name="Bayramov B."/>
            <person name="Abdulazimova A."/>
            <person name="Shahmuradov I."/>
        </authorList>
    </citation>
    <scope>NUCLEOTIDE SEQUENCE [LARGE SCALE GENOMIC DNA]</scope>
    <source>
        <strain evidence="2">cv. AG2017</strain>
        <tissue evidence="1">Leaf</tissue>
    </source>
</reference>
<evidence type="ECO:0000313" key="1">
    <source>
        <dbReference type="EMBL" id="PKI61516.1"/>
    </source>
</evidence>
<dbReference type="EMBL" id="PGOL01001030">
    <property type="protein sequence ID" value="PKI61516.1"/>
    <property type="molecule type" value="Genomic_DNA"/>
</dbReference>
<organism evidence="1 2">
    <name type="scientific">Punica granatum</name>
    <name type="common">Pomegranate</name>
    <dbReference type="NCBI Taxonomy" id="22663"/>
    <lineage>
        <taxon>Eukaryota</taxon>
        <taxon>Viridiplantae</taxon>
        <taxon>Streptophyta</taxon>
        <taxon>Embryophyta</taxon>
        <taxon>Tracheophyta</taxon>
        <taxon>Spermatophyta</taxon>
        <taxon>Magnoliopsida</taxon>
        <taxon>eudicotyledons</taxon>
        <taxon>Gunneridae</taxon>
        <taxon>Pentapetalae</taxon>
        <taxon>rosids</taxon>
        <taxon>malvids</taxon>
        <taxon>Myrtales</taxon>
        <taxon>Lythraceae</taxon>
        <taxon>Punica</taxon>
    </lineage>
</organism>
<evidence type="ECO:0000313" key="2">
    <source>
        <dbReference type="Proteomes" id="UP000233551"/>
    </source>
</evidence>
<name>A0A2I0K1D0_PUNGR</name>